<protein>
    <recommendedName>
        <fullName evidence="7">Ubiquitin conjugation factor E4 core domain-containing protein</fullName>
    </recommendedName>
</protein>
<dbReference type="InterPro" id="IPR045132">
    <property type="entry name" value="UBE4"/>
</dbReference>
<proteinExistence type="predicted"/>
<keyword evidence="4" id="KW-0833">Ubl conjugation pathway</keyword>
<feature type="region of interest" description="Disordered" evidence="6">
    <location>
        <begin position="190"/>
        <end position="222"/>
    </location>
</feature>
<organism evidence="8 9">
    <name type="scientific">Castilleja foliolosa</name>
    <dbReference type="NCBI Taxonomy" id="1961234"/>
    <lineage>
        <taxon>Eukaryota</taxon>
        <taxon>Viridiplantae</taxon>
        <taxon>Streptophyta</taxon>
        <taxon>Embryophyta</taxon>
        <taxon>Tracheophyta</taxon>
        <taxon>Spermatophyta</taxon>
        <taxon>Magnoliopsida</taxon>
        <taxon>eudicotyledons</taxon>
        <taxon>Gunneridae</taxon>
        <taxon>Pentapetalae</taxon>
        <taxon>asterids</taxon>
        <taxon>lamiids</taxon>
        <taxon>Lamiales</taxon>
        <taxon>Orobanchaceae</taxon>
        <taxon>Pedicularideae</taxon>
        <taxon>Castillejinae</taxon>
        <taxon>Castilleja</taxon>
    </lineage>
</organism>
<feature type="domain" description="Ubiquitin conjugation factor E4 core" evidence="7">
    <location>
        <begin position="41"/>
        <end position="161"/>
    </location>
</feature>
<dbReference type="Pfam" id="PF10408">
    <property type="entry name" value="Ufd2P_core"/>
    <property type="match status" value="1"/>
</dbReference>
<evidence type="ECO:0000256" key="5">
    <source>
        <dbReference type="ARBA" id="ARBA00023242"/>
    </source>
</evidence>
<comment type="subcellular location">
    <subcellularLocation>
        <location evidence="1">Nucleus</location>
    </subcellularLocation>
</comment>
<comment type="pathway">
    <text evidence="2">Protein modification; protein ubiquitination.</text>
</comment>
<dbReference type="Proteomes" id="UP001632038">
    <property type="component" value="Unassembled WGS sequence"/>
</dbReference>
<gene>
    <name evidence="8" type="ORF">CASFOL_041400</name>
</gene>
<evidence type="ECO:0000256" key="6">
    <source>
        <dbReference type="SAM" id="MobiDB-lite"/>
    </source>
</evidence>
<dbReference type="GO" id="GO:0005634">
    <property type="term" value="C:nucleus"/>
    <property type="evidence" value="ECO:0007669"/>
    <property type="project" value="UniProtKB-SubCell"/>
</dbReference>
<evidence type="ECO:0000256" key="1">
    <source>
        <dbReference type="ARBA" id="ARBA00004123"/>
    </source>
</evidence>
<dbReference type="InterPro" id="IPR019474">
    <property type="entry name" value="Ub_conjug_fac_E4_core"/>
</dbReference>
<dbReference type="PANTHER" id="PTHR13931:SF2">
    <property type="entry name" value="UBIQUITIN CONJUGATION FACTOR E4 B"/>
    <property type="match status" value="1"/>
</dbReference>
<evidence type="ECO:0000259" key="7">
    <source>
        <dbReference type="Pfam" id="PF10408"/>
    </source>
</evidence>
<evidence type="ECO:0000256" key="3">
    <source>
        <dbReference type="ARBA" id="ARBA00022679"/>
    </source>
</evidence>
<keyword evidence="5" id="KW-0539">Nucleus</keyword>
<evidence type="ECO:0000313" key="9">
    <source>
        <dbReference type="Proteomes" id="UP001632038"/>
    </source>
</evidence>
<feature type="compositionally biased region" description="Basic and acidic residues" evidence="6">
    <location>
        <begin position="249"/>
        <end position="266"/>
    </location>
</feature>
<dbReference type="PANTHER" id="PTHR13931">
    <property type="entry name" value="UBIQUITINATION FACTOR E4"/>
    <property type="match status" value="1"/>
</dbReference>
<evidence type="ECO:0000256" key="2">
    <source>
        <dbReference type="ARBA" id="ARBA00004906"/>
    </source>
</evidence>
<sequence>MLQQFIRWDPFDRMDSFDRMLSVRSNGPLHQSSSVSLCEFALLIPFTSDQITIPFLLPEMVERVASMLNYFLLQIVGPQRKSLSLKDPGKYEFRPKLLLKQIVNIYVNLARGDTKHIFPAAIIRDGCSYNEQLFDAAADVLRRIGEDARFIHDFVELGKKAKIAASEAMDAEATLGDILHEFLEPIQVHKHARDLKNGNTSENASLREGNEHQMHPRSPNDCEGRILYVHKHARDLKNGNTSENASLREGNEHQMHPRSPNDCEGR</sequence>
<evidence type="ECO:0000313" key="8">
    <source>
        <dbReference type="EMBL" id="KAL3614643.1"/>
    </source>
</evidence>
<dbReference type="AlphaFoldDB" id="A0ABD3BBQ5"/>
<keyword evidence="9" id="KW-1185">Reference proteome</keyword>
<evidence type="ECO:0000256" key="4">
    <source>
        <dbReference type="ARBA" id="ARBA00022786"/>
    </source>
</evidence>
<feature type="compositionally biased region" description="Basic and acidic residues" evidence="6">
    <location>
        <begin position="208"/>
        <end position="222"/>
    </location>
</feature>
<keyword evidence="3" id="KW-0808">Transferase</keyword>
<reference evidence="9" key="1">
    <citation type="journal article" date="2024" name="IScience">
        <title>Strigolactones Initiate the Formation of Haustorium-like Structures in Castilleja.</title>
        <authorList>
            <person name="Buerger M."/>
            <person name="Peterson D."/>
            <person name="Chory J."/>
        </authorList>
    </citation>
    <scope>NUCLEOTIDE SEQUENCE [LARGE SCALE GENOMIC DNA]</scope>
</reference>
<comment type="caution">
    <text evidence="8">The sequence shown here is derived from an EMBL/GenBank/DDBJ whole genome shotgun (WGS) entry which is preliminary data.</text>
</comment>
<dbReference type="EMBL" id="JAVIJP010000103">
    <property type="protein sequence ID" value="KAL3614643.1"/>
    <property type="molecule type" value="Genomic_DNA"/>
</dbReference>
<name>A0ABD3BBQ5_9LAMI</name>
<accession>A0ABD3BBQ5</accession>
<feature type="region of interest" description="Disordered" evidence="6">
    <location>
        <begin position="235"/>
        <end position="266"/>
    </location>
</feature>
<dbReference type="GO" id="GO:0016740">
    <property type="term" value="F:transferase activity"/>
    <property type="evidence" value="ECO:0007669"/>
    <property type="project" value="UniProtKB-KW"/>
</dbReference>